<reference evidence="1 2" key="1">
    <citation type="submission" date="2015-06" db="EMBL/GenBank/DDBJ databases">
        <title>Genome sequence of Pseudoalteromonas peptidolytica.</title>
        <authorList>
            <person name="Xie B.-B."/>
            <person name="Rong J.-C."/>
            <person name="Qin Q.-L."/>
            <person name="Zhang Y.-Z."/>
        </authorList>
    </citation>
    <scope>NUCLEOTIDE SEQUENCE [LARGE SCALE GENOMIC DNA]</scope>
    <source>
        <strain evidence="1 2">F12-50-A1</strain>
    </source>
</reference>
<proteinExistence type="predicted"/>
<gene>
    <name evidence="1" type="ORF">PPEP_b0025</name>
</gene>
<keyword evidence="2" id="KW-1185">Reference proteome</keyword>
<accession>A0A8I0MZS8</accession>
<sequence length="47" mass="5284">MLTALSLLLQIEHVLSQTGIICIKIFRSTRLTNSDFSGLMVPQVFFT</sequence>
<dbReference type="EMBL" id="AQHF01000033">
    <property type="protein sequence ID" value="MBE0348327.1"/>
    <property type="molecule type" value="Genomic_DNA"/>
</dbReference>
<dbReference type="AlphaFoldDB" id="A0A8I0MZS8"/>
<organism evidence="1 2">
    <name type="scientific">Pseudoalteromonas peptidolytica F12-50-A1</name>
    <dbReference type="NCBI Taxonomy" id="1315280"/>
    <lineage>
        <taxon>Bacteria</taxon>
        <taxon>Pseudomonadati</taxon>
        <taxon>Pseudomonadota</taxon>
        <taxon>Gammaproteobacteria</taxon>
        <taxon>Alteromonadales</taxon>
        <taxon>Pseudoalteromonadaceae</taxon>
        <taxon>Pseudoalteromonas</taxon>
    </lineage>
</organism>
<evidence type="ECO:0000313" key="2">
    <source>
        <dbReference type="Proteomes" id="UP000660708"/>
    </source>
</evidence>
<protein>
    <submittedName>
        <fullName evidence="1">Uncharacterized protein</fullName>
    </submittedName>
</protein>
<evidence type="ECO:0000313" key="1">
    <source>
        <dbReference type="EMBL" id="MBE0348327.1"/>
    </source>
</evidence>
<dbReference type="Proteomes" id="UP000660708">
    <property type="component" value="Unassembled WGS sequence"/>
</dbReference>
<comment type="caution">
    <text evidence="1">The sequence shown here is derived from an EMBL/GenBank/DDBJ whole genome shotgun (WGS) entry which is preliminary data.</text>
</comment>
<name>A0A8I0MZS8_9GAMM</name>